<keyword evidence="1" id="KW-0472">Membrane</keyword>
<evidence type="ECO:0000256" key="1">
    <source>
        <dbReference type="SAM" id="Phobius"/>
    </source>
</evidence>
<dbReference type="Proteomes" id="UP001143480">
    <property type="component" value="Unassembled WGS sequence"/>
</dbReference>
<reference evidence="2" key="2">
    <citation type="submission" date="2023-01" db="EMBL/GenBank/DDBJ databases">
        <authorList>
            <person name="Sun Q."/>
            <person name="Evtushenko L."/>
        </authorList>
    </citation>
    <scope>NUCLEOTIDE SEQUENCE</scope>
    <source>
        <strain evidence="2">VKM Ac-1321</strain>
    </source>
</reference>
<organism evidence="2 3">
    <name type="scientific">Dactylosporangium matsuzakiense</name>
    <dbReference type="NCBI Taxonomy" id="53360"/>
    <lineage>
        <taxon>Bacteria</taxon>
        <taxon>Bacillati</taxon>
        <taxon>Actinomycetota</taxon>
        <taxon>Actinomycetes</taxon>
        <taxon>Micromonosporales</taxon>
        <taxon>Micromonosporaceae</taxon>
        <taxon>Dactylosporangium</taxon>
    </lineage>
</organism>
<dbReference type="EMBL" id="BSFP01000066">
    <property type="protein sequence ID" value="GLL06074.1"/>
    <property type="molecule type" value="Genomic_DNA"/>
</dbReference>
<proteinExistence type="predicted"/>
<keyword evidence="1" id="KW-1133">Transmembrane helix</keyword>
<dbReference type="AlphaFoldDB" id="A0A9W6NQZ8"/>
<keyword evidence="3" id="KW-1185">Reference proteome</keyword>
<feature type="transmembrane region" description="Helical" evidence="1">
    <location>
        <begin position="89"/>
        <end position="110"/>
    </location>
</feature>
<comment type="caution">
    <text evidence="2">The sequence shown here is derived from an EMBL/GenBank/DDBJ whole genome shotgun (WGS) entry which is preliminary data.</text>
</comment>
<evidence type="ECO:0000313" key="2">
    <source>
        <dbReference type="EMBL" id="GLL06074.1"/>
    </source>
</evidence>
<feature type="transmembrane region" description="Helical" evidence="1">
    <location>
        <begin position="57"/>
        <end position="82"/>
    </location>
</feature>
<protein>
    <submittedName>
        <fullName evidence="2">Uncharacterized protein</fullName>
    </submittedName>
</protein>
<keyword evidence="1" id="KW-0812">Transmembrane</keyword>
<name>A0A9W6NQZ8_9ACTN</name>
<sequence length="113" mass="11134">MLASAAVQSRVVQACLGLLVAATGNALADLATFVAARSAGGARGCSVDLDSGGRFAVLMIVVLVYPAAHIVLGAIAAGLSAITRPTLSYWAALGGGWVLLAAASVASVFYPGC</sequence>
<gene>
    <name evidence="2" type="ORF">GCM10017581_078220</name>
</gene>
<accession>A0A9W6NQZ8</accession>
<evidence type="ECO:0000313" key="3">
    <source>
        <dbReference type="Proteomes" id="UP001143480"/>
    </source>
</evidence>
<reference evidence="2" key="1">
    <citation type="journal article" date="2014" name="Int. J. Syst. Evol. Microbiol.">
        <title>Complete genome sequence of Corynebacterium casei LMG S-19264T (=DSM 44701T), isolated from a smear-ripened cheese.</title>
        <authorList>
            <consortium name="US DOE Joint Genome Institute (JGI-PGF)"/>
            <person name="Walter F."/>
            <person name="Albersmeier A."/>
            <person name="Kalinowski J."/>
            <person name="Ruckert C."/>
        </authorList>
    </citation>
    <scope>NUCLEOTIDE SEQUENCE</scope>
    <source>
        <strain evidence="2">VKM Ac-1321</strain>
    </source>
</reference>